<evidence type="ECO:0000256" key="8">
    <source>
        <dbReference type="ARBA" id="ARBA00061537"/>
    </source>
</evidence>
<keyword evidence="6 10" id="KW-0694">RNA-binding</keyword>
<organism evidence="14 15">
    <name type="scientific">Fundicoccus ignavus</name>
    <dbReference type="NCBI Taxonomy" id="2664442"/>
    <lineage>
        <taxon>Bacteria</taxon>
        <taxon>Bacillati</taxon>
        <taxon>Bacillota</taxon>
        <taxon>Bacilli</taxon>
        <taxon>Lactobacillales</taxon>
        <taxon>Aerococcaceae</taxon>
        <taxon>Fundicoccus</taxon>
    </lineage>
</organism>
<evidence type="ECO:0000256" key="2">
    <source>
        <dbReference type="ARBA" id="ARBA00022692"/>
    </source>
</evidence>
<dbReference type="CDD" id="cd00077">
    <property type="entry name" value="HDc"/>
    <property type="match status" value="1"/>
</dbReference>
<dbReference type="GO" id="GO:0004521">
    <property type="term" value="F:RNA endonuclease activity"/>
    <property type="evidence" value="ECO:0007669"/>
    <property type="project" value="UniProtKB-UniRule"/>
</dbReference>
<dbReference type="PROSITE" id="PS51831">
    <property type="entry name" value="HD"/>
    <property type="match status" value="1"/>
</dbReference>
<keyword evidence="2 10" id="KW-0812">Transmembrane</keyword>
<dbReference type="EC" id="3.1.-.-" evidence="10 11"/>
<accession>A0A6I2GAQ9</accession>
<dbReference type="SMART" id="SM00471">
    <property type="entry name" value="HDc"/>
    <property type="match status" value="1"/>
</dbReference>
<feature type="transmembrane region" description="Helical" evidence="10">
    <location>
        <begin position="6"/>
        <end position="23"/>
    </location>
</feature>
<keyword evidence="7 10" id="KW-1133">Transmembrane helix</keyword>
<evidence type="ECO:0000256" key="9">
    <source>
        <dbReference type="ARBA" id="ARBA00073072"/>
    </source>
</evidence>
<dbReference type="Pfam" id="PF01966">
    <property type="entry name" value="HD"/>
    <property type="match status" value="1"/>
</dbReference>
<keyword evidence="4 10" id="KW-0255">Endonuclease</keyword>
<dbReference type="FunFam" id="1.10.3210.10:FF:000003">
    <property type="entry name" value="Ribonuclease Y"/>
    <property type="match status" value="1"/>
</dbReference>
<dbReference type="InterPro" id="IPR004087">
    <property type="entry name" value="KH_dom"/>
</dbReference>
<feature type="coiled-coil region" evidence="12">
    <location>
        <begin position="36"/>
        <end position="117"/>
    </location>
</feature>
<dbReference type="FunFam" id="3.30.1370.10:FF:000006">
    <property type="entry name" value="Ribonuclease Y"/>
    <property type="match status" value="1"/>
</dbReference>
<dbReference type="HAMAP" id="MF_00335">
    <property type="entry name" value="RNase_Y"/>
    <property type="match status" value="1"/>
</dbReference>
<dbReference type="GO" id="GO:0006402">
    <property type="term" value="P:mRNA catabolic process"/>
    <property type="evidence" value="ECO:0007669"/>
    <property type="project" value="UniProtKB-UniRule"/>
</dbReference>
<sequence length="519" mass="58259">MDFMSYAFAIVALIIGTVIGFYIRKKSDEKNVAGAKANAEAIVDDAIKQAQNLKREALFEAKEENIKYRNEVEQELKERRNEANRTENRLIQKEENLEIKSNNLDKRELNLEAKEDDFSKRRDGLVNEEAKIQALIDAQKTELEKISMLSRDEARKIIMDETEQELSHEIAIMIRDADQKANDEADRNAKNIILQAIQRSASDIVTENTVTIVHLPNDDMKGRIIGREGRNIRTLESLTGIDLIIDDTPEAVVISGFDPIRRQIAKLALEKLIQDGRIHPARIEEMVDRARKEIDEKIREVGEEATFDVGVHSLHPDLIKILGRLSYRTSYGQNVLKHSIEVAKLAGVMAGELGEDIALAKRAGLLHDIGKALDHEIEGSHVEIGAEIANKYNEPEIVVNSIASHHGDTLPTSTTAVLVAAADALSAARPGARSESLENYIRRLEKLEEISNSFTGVSQSYAIQAGREIRVMVKPNEVNDAQSVRIARDIKKRIEEEMNYPGNIKVTVIRETRAIEYAK</sequence>
<keyword evidence="3 10" id="KW-0540">Nuclease</keyword>
<name>A0A6I2GAQ9_9LACT</name>
<evidence type="ECO:0000256" key="12">
    <source>
        <dbReference type="SAM" id="Coils"/>
    </source>
</evidence>
<dbReference type="CDD" id="cd22431">
    <property type="entry name" value="KH-I_RNaseY"/>
    <property type="match status" value="1"/>
</dbReference>
<evidence type="ECO:0000256" key="1">
    <source>
        <dbReference type="ARBA" id="ARBA00004162"/>
    </source>
</evidence>
<evidence type="ECO:0000256" key="11">
    <source>
        <dbReference type="NCBIfam" id="TIGR03319"/>
    </source>
</evidence>
<dbReference type="PANTHER" id="PTHR12826:SF15">
    <property type="entry name" value="RIBONUCLEASE Y"/>
    <property type="match status" value="1"/>
</dbReference>
<dbReference type="InterPro" id="IPR017705">
    <property type="entry name" value="Ribonuclease_Y"/>
</dbReference>
<reference evidence="14 15" key="1">
    <citation type="submission" date="2019-11" db="EMBL/GenBank/DDBJ databases">
        <title>Characterisation of Fundicoccus ignavus gen. nov. sp. nov., a novel genus of the family Aerococcaceae isolated from bulk tank milk.</title>
        <authorList>
            <person name="Siebert A."/>
            <person name="Huptas C."/>
            <person name="Wenning M."/>
            <person name="Scherer S."/>
            <person name="Doll E.V."/>
        </authorList>
    </citation>
    <scope>NUCLEOTIDE SEQUENCE [LARGE SCALE GENOMIC DNA]</scope>
    <source>
        <strain evidence="14 15">WS4759</strain>
    </source>
</reference>
<dbReference type="InterPro" id="IPR022711">
    <property type="entry name" value="RNase_Y_N"/>
</dbReference>
<evidence type="ECO:0000256" key="7">
    <source>
        <dbReference type="ARBA" id="ARBA00022989"/>
    </source>
</evidence>
<comment type="caution">
    <text evidence="14">The sequence shown here is derived from an EMBL/GenBank/DDBJ whole genome shotgun (WGS) entry which is preliminary data.</text>
</comment>
<dbReference type="GO" id="GO:0016787">
    <property type="term" value="F:hydrolase activity"/>
    <property type="evidence" value="ECO:0007669"/>
    <property type="project" value="UniProtKB-KW"/>
</dbReference>
<evidence type="ECO:0000256" key="4">
    <source>
        <dbReference type="ARBA" id="ARBA00022759"/>
    </source>
</evidence>
<evidence type="ECO:0000256" key="5">
    <source>
        <dbReference type="ARBA" id="ARBA00022801"/>
    </source>
</evidence>
<dbReference type="NCBIfam" id="TIGR03319">
    <property type="entry name" value="RNase_Y"/>
    <property type="match status" value="1"/>
</dbReference>
<dbReference type="NCBIfam" id="TIGR00277">
    <property type="entry name" value="HDIG"/>
    <property type="match status" value="1"/>
</dbReference>
<evidence type="ECO:0000259" key="13">
    <source>
        <dbReference type="PROSITE" id="PS51831"/>
    </source>
</evidence>
<dbReference type="SUPFAM" id="SSF54791">
    <property type="entry name" value="Eukaryotic type KH-domain (KH-domain type I)"/>
    <property type="match status" value="1"/>
</dbReference>
<dbReference type="RefSeq" id="WP_153863178.1">
    <property type="nucleotide sequence ID" value="NZ_WJQS01000002.1"/>
</dbReference>
<feature type="domain" description="HD" evidence="13">
    <location>
        <begin position="335"/>
        <end position="428"/>
    </location>
</feature>
<dbReference type="PROSITE" id="PS50084">
    <property type="entry name" value="KH_TYPE_1"/>
    <property type="match status" value="1"/>
</dbReference>
<evidence type="ECO:0000313" key="15">
    <source>
        <dbReference type="Proteomes" id="UP000430975"/>
    </source>
</evidence>
<dbReference type="GO" id="GO:0005886">
    <property type="term" value="C:plasma membrane"/>
    <property type="evidence" value="ECO:0007669"/>
    <property type="project" value="UniProtKB-SubCell"/>
</dbReference>
<dbReference type="InterPro" id="IPR003607">
    <property type="entry name" value="HD/PDEase_dom"/>
</dbReference>
<evidence type="ECO:0000313" key="14">
    <source>
        <dbReference type="EMBL" id="MRI84847.1"/>
    </source>
</evidence>
<protein>
    <recommendedName>
        <fullName evidence="9 10">Ribonuclease Y</fullName>
        <shortName evidence="10">RNase Y</shortName>
        <ecNumber evidence="10 11">3.1.-.-</ecNumber>
    </recommendedName>
</protein>
<comment type="function">
    <text evidence="10">Endoribonuclease that initiates mRNA decay.</text>
</comment>
<dbReference type="PANTHER" id="PTHR12826">
    <property type="entry name" value="RIBONUCLEASE Y"/>
    <property type="match status" value="1"/>
</dbReference>
<dbReference type="EMBL" id="WJQS01000002">
    <property type="protein sequence ID" value="MRI84847.1"/>
    <property type="molecule type" value="Genomic_DNA"/>
</dbReference>
<keyword evidence="10" id="KW-1003">Cell membrane</keyword>
<keyword evidence="10" id="KW-0472">Membrane</keyword>
<dbReference type="SMART" id="SM00322">
    <property type="entry name" value="KH"/>
    <property type="match status" value="1"/>
</dbReference>
<dbReference type="AlphaFoldDB" id="A0A6I2GAQ9"/>
<proteinExistence type="inferred from homology"/>
<dbReference type="Gene3D" id="3.30.1370.10">
    <property type="entry name" value="K Homology domain, type 1"/>
    <property type="match status" value="1"/>
</dbReference>
<dbReference type="InterPro" id="IPR006674">
    <property type="entry name" value="HD_domain"/>
</dbReference>
<keyword evidence="15" id="KW-1185">Reference proteome</keyword>
<evidence type="ECO:0000256" key="6">
    <source>
        <dbReference type="ARBA" id="ARBA00022884"/>
    </source>
</evidence>
<dbReference type="GO" id="GO:0003723">
    <property type="term" value="F:RNA binding"/>
    <property type="evidence" value="ECO:0007669"/>
    <property type="project" value="UniProtKB-UniRule"/>
</dbReference>
<dbReference type="InterPro" id="IPR006675">
    <property type="entry name" value="HDIG_dom"/>
</dbReference>
<evidence type="ECO:0000256" key="3">
    <source>
        <dbReference type="ARBA" id="ARBA00022722"/>
    </source>
</evidence>
<dbReference type="Pfam" id="PF12072">
    <property type="entry name" value="RNase_Y_N"/>
    <property type="match status" value="1"/>
</dbReference>
<comment type="similarity">
    <text evidence="8 10">Belongs to the RNase Y family.</text>
</comment>
<comment type="subcellular location">
    <subcellularLocation>
        <location evidence="1 10">Cell membrane</location>
        <topology evidence="1 10">Single-pass membrane protein</topology>
    </subcellularLocation>
</comment>
<dbReference type="InterPro" id="IPR004088">
    <property type="entry name" value="KH_dom_type_1"/>
</dbReference>
<dbReference type="Proteomes" id="UP000430975">
    <property type="component" value="Unassembled WGS sequence"/>
</dbReference>
<dbReference type="InterPro" id="IPR036612">
    <property type="entry name" value="KH_dom_type_1_sf"/>
</dbReference>
<dbReference type="Gene3D" id="1.10.3210.10">
    <property type="entry name" value="Hypothetical protein af1432"/>
    <property type="match status" value="1"/>
</dbReference>
<evidence type="ECO:0000256" key="10">
    <source>
        <dbReference type="HAMAP-Rule" id="MF_00335"/>
    </source>
</evidence>
<dbReference type="Pfam" id="PF00013">
    <property type="entry name" value="KH_1"/>
    <property type="match status" value="1"/>
</dbReference>
<keyword evidence="5 10" id="KW-0378">Hydrolase</keyword>
<gene>
    <name evidence="10 14" type="primary">rny</name>
    <name evidence="14" type="ORF">GIY09_02895</name>
</gene>
<keyword evidence="12" id="KW-0175">Coiled coil</keyword>
<dbReference type="SUPFAM" id="SSF109604">
    <property type="entry name" value="HD-domain/PDEase-like"/>
    <property type="match status" value="1"/>
</dbReference>